<dbReference type="SUPFAM" id="SSF74650">
    <property type="entry name" value="Galactose mutarotase-like"/>
    <property type="match status" value="1"/>
</dbReference>
<dbReference type="InterPro" id="IPR011013">
    <property type="entry name" value="Gal_mutarotase_sf_dom"/>
</dbReference>
<dbReference type="PANTHER" id="PTHR22762">
    <property type="entry name" value="ALPHA-GLUCOSIDASE"/>
    <property type="match status" value="1"/>
</dbReference>
<dbReference type="GO" id="GO:0030246">
    <property type="term" value="F:carbohydrate binding"/>
    <property type="evidence" value="ECO:0007669"/>
    <property type="project" value="InterPro"/>
</dbReference>
<dbReference type="InterPro" id="IPR017853">
    <property type="entry name" value="GH"/>
</dbReference>
<evidence type="ECO:0000256" key="2">
    <source>
        <dbReference type="ARBA" id="ARBA00004833"/>
    </source>
</evidence>
<dbReference type="GO" id="GO:0005783">
    <property type="term" value="C:endoplasmic reticulum"/>
    <property type="evidence" value="ECO:0007669"/>
    <property type="project" value="UniProtKB-SubCell"/>
</dbReference>
<dbReference type="GO" id="GO:0090599">
    <property type="term" value="F:alpha-glucosidase activity"/>
    <property type="evidence" value="ECO:0007669"/>
    <property type="project" value="TreeGrafter"/>
</dbReference>
<evidence type="ECO:0000313" key="18">
    <source>
        <dbReference type="Proteomes" id="UP001165085"/>
    </source>
</evidence>
<name>A0A9W6ZPR6_9STRA</name>
<dbReference type="FunFam" id="2.60.40.1180:FF:000023">
    <property type="entry name" value="neutral alpha-glucosidase AB isoform X2"/>
    <property type="match status" value="1"/>
</dbReference>
<keyword evidence="6" id="KW-0256">Endoplasmic reticulum</keyword>
<dbReference type="InterPro" id="IPR000322">
    <property type="entry name" value="Glyco_hydro_31_TIM"/>
</dbReference>
<dbReference type="PANTHER" id="PTHR22762:SF54">
    <property type="entry name" value="BCDNA.GH04962"/>
    <property type="match status" value="1"/>
</dbReference>
<dbReference type="InterPro" id="IPR033403">
    <property type="entry name" value="DUF5110"/>
</dbReference>
<evidence type="ECO:0000259" key="16">
    <source>
        <dbReference type="Pfam" id="PF21365"/>
    </source>
</evidence>
<evidence type="ECO:0000313" key="17">
    <source>
        <dbReference type="EMBL" id="GMH54908.1"/>
    </source>
</evidence>
<evidence type="ECO:0000259" key="15">
    <source>
        <dbReference type="Pfam" id="PF17137"/>
    </source>
</evidence>
<evidence type="ECO:0000256" key="10">
    <source>
        <dbReference type="RuleBase" id="RU361185"/>
    </source>
</evidence>
<evidence type="ECO:0000256" key="1">
    <source>
        <dbReference type="ARBA" id="ARBA00004240"/>
    </source>
</evidence>
<dbReference type="GO" id="GO:0005975">
    <property type="term" value="P:carbohydrate metabolic process"/>
    <property type="evidence" value="ECO:0007669"/>
    <property type="project" value="InterPro"/>
</dbReference>
<keyword evidence="7" id="KW-0325">Glycoprotein</keyword>
<evidence type="ECO:0000256" key="11">
    <source>
        <dbReference type="SAM" id="MobiDB-lite"/>
    </source>
</evidence>
<evidence type="ECO:0000256" key="8">
    <source>
        <dbReference type="ARBA" id="ARBA00023295"/>
    </source>
</evidence>
<evidence type="ECO:0000259" key="14">
    <source>
        <dbReference type="Pfam" id="PF13802"/>
    </source>
</evidence>
<dbReference type="GO" id="GO:0006491">
    <property type="term" value="P:N-glycan processing"/>
    <property type="evidence" value="ECO:0007669"/>
    <property type="project" value="TreeGrafter"/>
</dbReference>
<keyword evidence="4 12" id="KW-0732">Signal</keyword>
<dbReference type="OrthoDB" id="3237269at2759"/>
<dbReference type="Gene3D" id="2.60.40.1760">
    <property type="entry name" value="glycosyl hydrolase (family 31)"/>
    <property type="match status" value="1"/>
</dbReference>
<dbReference type="CDD" id="cd06603">
    <property type="entry name" value="GH31_GANC_GANAB_alpha"/>
    <property type="match status" value="1"/>
</dbReference>
<dbReference type="AlphaFoldDB" id="A0A9W6ZPR6"/>
<feature type="domain" description="Glycoside hydrolase family 31 N-terminal" evidence="14">
    <location>
        <begin position="86"/>
        <end position="362"/>
    </location>
</feature>
<dbReference type="Proteomes" id="UP001165085">
    <property type="component" value="Unassembled WGS sequence"/>
</dbReference>
<dbReference type="Gene3D" id="2.60.40.1180">
    <property type="entry name" value="Golgi alpha-mannosidase II"/>
    <property type="match status" value="2"/>
</dbReference>
<dbReference type="Pfam" id="PF21365">
    <property type="entry name" value="Glyco_hydro_31_3rd"/>
    <property type="match status" value="1"/>
</dbReference>
<feature type="chain" id="PRO_5040793812" description="Glucosidase II subunit alpha" evidence="12">
    <location>
        <begin position="28"/>
        <end position="959"/>
    </location>
</feature>
<dbReference type="Pfam" id="PF17137">
    <property type="entry name" value="DUF5110"/>
    <property type="match status" value="1"/>
</dbReference>
<evidence type="ECO:0000256" key="9">
    <source>
        <dbReference type="ARBA" id="ARBA00042895"/>
    </source>
</evidence>
<evidence type="ECO:0000256" key="6">
    <source>
        <dbReference type="ARBA" id="ARBA00022824"/>
    </source>
</evidence>
<comment type="similarity">
    <text evidence="3 10">Belongs to the glycosyl hydrolase 31 family.</text>
</comment>
<dbReference type="FunFam" id="3.20.20.80:FF:000039">
    <property type="entry name" value="Glucosidase, alpha neutral C"/>
    <property type="match status" value="1"/>
</dbReference>
<keyword evidence="5 10" id="KW-0378">Hydrolase</keyword>
<dbReference type="InterPro" id="IPR013780">
    <property type="entry name" value="Glyco_hydro_b"/>
</dbReference>
<sequence>MTPLPCSLLPLLVALVALLLTTTLTHAVDQTKFRTCTQTGFCRRHRNKAPANAYTAALLSSNPNEPYKFLLHPGKGYTQTHPNLSLTVDPLSNGAVRVRVQENNPATARWESSDILLPDGLVRCSSATHSETPQTVTISSSCSSPDGEDPADVVVSLSPFKITVKQGSEVLMSINEAQLFHFEHKRSKLGVPEPTAPTQSDPAADHHNGKKIVGYWEDGLARYEDGTTEVKPVDDVATMVKEDEDGFWEEKFQSHHDAKPNGPMSIGVDITFPQKSTKLYGIPEHASSLALHATRPPPSPHSSSKAPKYKDPYRLYNLDVFEYDLDVPMSLYGSIPLLISHSVDTGRVAGAFFNNPSEMFIDIWEGEGMGSHWMAETGVMEIFLLVGGSKVSEVYKQYSSLTGTQALPPLFSLGYHQCRWNYKDEKDVYAVHKKFEEHDYPYDVLWLDIEHTDGKRYFTWDKRFFPNPVKMQQTLWEQGRRMVTIVDPHIKRDNNYYVHKEATAKSLYIKNADGHSDFNGWCWPGDSSYLDFTEEKVRKWWAEQFKLDKYVGSTPHLHIWNDMNEMSVFNGPEVTMQKTTKNLDGVEHREWHNIYGMLFQRATSEGLVLRSGGKERSFVLSRSFYAGSQRWGAIWTGDNAARWDHLAAAGPMLLTINTAGLSFIGADVGGFFGNADSQLMVRWMQSGAYQPFFRGHAHHDSARREPWLFGDEALQMLRQAAMERYALLPFWYTVFHTSSITGMPVMRPLWMEYPKDANCPALDHQWLIGSDLLVCPVVQKDAVKVNCYFPGNQDWYDVRTMQVQQTPTSKWANLDAPLDTIPVFQRSGSIIPKKMRLRRSTEMMKNDPYTLVVAGDSAAGELYIDDGHSFDFENGEFAKRRFDFADGKLTNTKLGGNWGANGTCKDWIERIIFMGVSKRPSKVVTSGGQELEFTYDKNTLVVRKPELGVVDDWTLQIIS</sequence>
<dbReference type="Gene3D" id="3.20.20.80">
    <property type="entry name" value="Glycosidases"/>
    <property type="match status" value="1"/>
</dbReference>
<dbReference type="InterPro" id="IPR025887">
    <property type="entry name" value="Glyco_hydro_31_N_dom"/>
</dbReference>
<accession>A0A9W6ZPR6</accession>
<dbReference type="SUPFAM" id="SSF51445">
    <property type="entry name" value="(Trans)glycosidases"/>
    <property type="match status" value="1"/>
</dbReference>
<keyword evidence="18" id="KW-1185">Reference proteome</keyword>
<comment type="pathway">
    <text evidence="2">Glycan metabolism; N-glycan metabolism.</text>
</comment>
<dbReference type="CDD" id="cd14752">
    <property type="entry name" value="GH31_N"/>
    <property type="match status" value="1"/>
</dbReference>
<feature type="domain" description="DUF5110" evidence="15">
    <location>
        <begin position="850"/>
        <end position="890"/>
    </location>
</feature>
<evidence type="ECO:0000256" key="12">
    <source>
        <dbReference type="SAM" id="SignalP"/>
    </source>
</evidence>
<dbReference type="SUPFAM" id="SSF51011">
    <property type="entry name" value="Glycosyl hydrolase domain"/>
    <property type="match status" value="1"/>
</dbReference>
<feature type="signal peptide" evidence="12">
    <location>
        <begin position="1"/>
        <end position="27"/>
    </location>
</feature>
<gene>
    <name evidence="17" type="ORF">TrST_g3705</name>
</gene>
<feature type="domain" description="Glycosyl hydrolase family 31 C-terminal" evidence="16">
    <location>
        <begin position="742"/>
        <end position="831"/>
    </location>
</feature>
<evidence type="ECO:0000256" key="7">
    <source>
        <dbReference type="ARBA" id="ARBA00023180"/>
    </source>
</evidence>
<comment type="subcellular location">
    <subcellularLocation>
        <location evidence="1">Endoplasmic reticulum</location>
    </subcellularLocation>
</comment>
<proteinExistence type="inferred from homology"/>
<reference evidence="18" key="1">
    <citation type="journal article" date="2023" name="Commun. Biol.">
        <title>Genome analysis of Parmales, the sister group of diatoms, reveals the evolutionary specialization of diatoms from phago-mixotrophs to photoautotrophs.</title>
        <authorList>
            <person name="Ban H."/>
            <person name="Sato S."/>
            <person name="Yoshikawa S."/>
            <person name="Yamada K."/>
            <person name="Nakamura Y."/>
            <person name="Ichinomiya M."/>
            <person name="Sato N."/>
            <person name="Blanc-Mathieu R."/>
            <person name="Endo H."/>
            <person name="Kuwata A."/>
            <person name="Ogata H."/>
        </authorList>
    </citation>
    <scope>NUCLEOTIDE SEQUENCE [LARGE SCALE GENOMIC DNA]</scope>
    <source>
        <strain evidence="18">NIES 3701</strain>
    </source>
</reference>
<comment type="caution">
    <text evidence="17">The sequence shown here is derived from an EMBL/GenBank/DDBJ whole genome shotgun (WGS) entry which is preliminary data.</text>
</comment>
<keyword evidence="8 10" id="KW-0326">Glycosidase</keyword>
<protein>
    <recommendedName>
        <fullName evidence="9">Glucosidase II subunit alpha</fullName>
    </recommendedName>
</protein>
<evidence type="ECO:0000256" key="4">
    <source>
        <dbReference type="ARBA" id="ARBA00022729"/>
    </source>
</evidence>
<feature type="region of interest" description="Disordered" evidence="11">
    <location>
        <begin position="189"/>
        <end position="209"/>
    </location>
</feature>
<dbReference type="EMBL" id="BRXY01000030">
    <property type="protein sequence ID" value="GMH54908.1"/>
    <property type="molecule type" value="Genomic_DNA"/>
</dbReference>
<evidence type="ECO:0000256" key="3">
    <source>
        <dbReference type="ARBA" id="ARBA00007806"/>
    </source>
</evidence>
<dbReference type="InterPro" id="IPR048395">
    <property type="entry name" value="Glyco_hydro_31_C"/>
</dbReference>
<dbReference type="Pfam" id="PF01055">
    <property type="entry name" value="Glyco_hydro_31_2nd"/>
    <property type="match status" value="1"/>
</dbReference>
<evidence type="ECO:0000259" key="13">
    <source>
        <dbReference type="Pfam" id="PF01055"/>
    </source>
</evidence>
<evidence type="ECO:0000256" key="5">
    <source>
        <dbReference type="ARBA" id="ARBA00022801"/>
    </source>
</evidence>
<feature type="domain" description="Glycoside hydrolase family 31 TIM barrel" evidence="13">
    <location>
        <begin position="406"/>
        <end position="733"/>
    </location>
</feature>
<organism evidence="17 18">
    <name type="scientific">Triparma strigata</name>
    <dbReference type="NCBI Taxonomy" id="1606541"/>
    <lineage>
        <taxon>Eukaryota</taxon>
        <taxon>Sar</taxon>
        <taxon>Stramenopiles</taxon>
        <taxon>Ochrophyta</taxon>
        <taxon>Bolidophyceae</taxon>
        <taxon>Parmales</taxon>
        <taxon>Triparmaceae</taxon>
        <taxon>Triparma</taxon>
    </lineage>
</organism>
<dbReference type="Pfam" id="PF13802">
    <property type="entry name" value="Gal_mutarotas_2"/>
    <property type="match status" value="1"/>
</dbReference>